<evidence type="ECO:0000256" key="8">
    <source>
        <dbReference type="ARBA" id="ARBA00023180"/>
    </source>
</evidence>
<evidence type="ECO:0000256" key="2">
    <source>
        <dbReference type="ARBA" id="ARBA00022614"/>
    </source>
</evidence>
<evidence type="ECO:0000256" key="6">
    <source>
        <dbReference type="ARBA" id="ARBA00022989"/>
    </source>
</evidence>
<dbReference type="InterPro" id="IPR003591">
    <property type="entry name" value="Leu-rich_rpt_typical-subtyp"/>
</dbReference>
<dbReference type="GO" id="GO:0006954">
    <property type="term" value="P:inflammatory response"/>
    <property type="evidence" value="ECO:0007669"/>
    <property type="project" value="TreeGrafter"/>
</dbReference>
<dbReference type="SUPFAM" id="SSF52058">
    <property type="entry name" value="L domain-like"/>
    <property type="match status" value="1"/>
</dbReference>
<keyword evidence="4" id="KW-0732">Signal</keyword>
<gene>
    <name evidence="9" type="ORF">NHX12_009782</name>
</gene>
<evidence type="ECO:0000313" key="9">
    <source>
        <dbReference type="EMBL" id="KAJ3588929.1"/>
    </source>
</evidence>
<dbReference type="Gene3D" id="3.80.10.10">
    <property type="entry name" value="Ribonuclease Inhibitor"/>
    <property type="match status" value="1"/>
</dbReference>
<proteinExistence type="predicted"/>
<accession>A0A9Q0DIA8</accession>
<evidence type="ECO:0000256" key="4">
    <source>
        <dbReference type="ARBA" id="ARBA00022729"/>
    </source>
</evidence>
<evidence type="ECO:0000256" key="3">
    <source>
        <dbReference type="ARBA" id="ARBA00022692"/>
    </source>
</evidence>
<dbReference type="GO" id="GO:0002224">
    <property type="term" value="P:toll-like receptor signaling pathway"/>
    <property type="evidence" value="ECO:0007669"/>
    <property type="project" value="TreeGrafter"/>
</dbReference>
<dbReference type="GO" id="GO:0038023">
    <property type="term" value="F:signaling receptor activity"/>
    <property type="evidence" value="ECO:0007669"/>
    <property type="project" value="TreeGrafter"/>
</dbReference>
<dbReference type="SMART" id="SM00369">
    <property type="entry name" value="LRR_TYP"/>
    <property type="match status" value="3"/>
</dbReference>
<keyword evidence="7" id="KW-0472">Membrane</keyword>
<dbReference type="EMBL" id="JANIIK010000115">
    <property type="protein sequence ID" value="KAJ3588929.1"/>
    <property type="molecule type" value="Genomic_DNA"/>
</dbReference>
<keyword evidence="8" id="KW-0325">Glycoprotein</keyword>
<name>A0A9Q0DIA8_9TELE</name>
<dbReference type="AlphaFoldDB" id="A0A9Q0DIA8"/>
<keyword evidence="2" id="KW-0433">Leucine-rich repeat</keyword>
<sequence length="104" mass="11881">MKQLRRLNLRDNRLSKVPGVVNVLSSLEVLDLSFNDIRKLNEFTVLNESFFQFLPALTHLDLSDNPLTCDCSNSGFMLWVLSSSQTQLVNGYHQTCTYPSAKRE</sequence>
<dbReference type="PROSITE" id="PS51450">
    <property type="entry name" value="LRR"/>
    <property type="match status" value="2"/>
</dbReference>
<keyword evidence="3" id="KW-0812">Transmembrane</keyword>
<dbReference type="InterPro" id="IPR001611">
    <property type="entry name" value="Leu-rich_rpt"/>
</dbReference>
<protein>
    <submittedName>
        <fullName evidence="9">Uncharacterized protein</fullName>
    </submittedName>
</protein>
<dbReference type="OrthoDB" id="1421090at2759"/>
<organism evidence="9 10">
    <name type="scientific">Muraenolepis orangiensis</name>
    <name type="common">Patagonian moray cod</name>
    <dbReference type="NCBI Taxonomy" id="630683"/>
    <lineage>
        <taxon>Eukaryota</taxon>
        <taxon>Metazoa</taxon>
        <taxon>Chordata</taxon>
        <taxon>Craniata</taxon>
        <taxon>Vertebrata</taxon>
        <taxon>Euteleostomi</taxon>
        <taxon>Actinopterygii</taxon>
        <taxon>Neopterygii</taxon>
        <taxon>Teleostei</taxon>
        <taxon>Neoteleostei</taxon>
        <taxon>Acanthomorphata</taxon>
        <taxon>Zeiogadaria</taxon>
        <taxon>Gadariae</taxon>
        <taxon>Gadiformes</taxon>
        <taxon>Muraenolepidoidei</taxon>
        <taxon>Muraenolepididae</taxon>
        <taxon>Muraenolepis</taxon>
    </lineage>
</organism>
<evidence type="ECO:0000256" key="1">
    <source>
        <dbReference type="ARBA" id="ARBA00004167"/>
    </source>
</evidence>
<dbReference type="PANTHER" id="PTHR24365">
    <property type="entry name" value="TOLL-LIKE RECEPTOR"/>
    <property type="match status" value="1"/>
</dbReference>
<keyword evidence="5" id="KW-0677">Repeat</keyword>
<comment type="subcellular location">
    <subcellularLocation>
        <location evidence="1">Membrane</location>
        <topology evidence="1">Single-pass membrane protein</topology>
    </subcellularLocation>
</comment>
<dbReference type="PANTHER" id="PTHR24365:SF530">
    <property type="entry name" value="MSTPROX-RELATED"/>
    <property type="match status" value="1"/>
</dbReference>
<comment type="caution">
    <text evidence="9">The sequence shown here is derived from an EMBL/GenBank/DDBJ whole genome shotgun (WGS) entry which is preliminary data.</text>
</comment>
<dbReference type="PRINTS" id="PR00019">
    <property type="entry name" value="LEURICHRPT"/>
</dbReference>
<evidence type="ECO:0000256" key="5">
    <source>
        <dbReference type="ARBA" id="ARBA00022737"/>
    </source>
</evidence>
<keyword evidence="10" id="KW-1185">Reference proteome</keyword>
<keyword evidence="6" id="KW-1133">Transmembrane helix</keyword>
<evidence type="ECO:0000313" key="10">
    <source>
        <dbReference type="Proteomes" id="UP001148018"/>
    </source>
</evidence>
<evidence type="ECO:0000256" key="7">
    <source>
        <dbReference type="ARBA" id="ARBA00023136"/>
    </source>
</evidence>
<reference evidence="9" key="1">
    <citation type="submission" date="2022-07" db="EMBL/GenBank/DDBJ databases">
        <title>Chromosome-level genome of Muraenolepis orangiensis.</title>
        <authorList>
            <person name="Kim J."/>
        </authorList>
    </citation>
    <scope>NUCLEOTIDE SEQUENCE</scope>
    <source>
        <strain evidence="9">KU_S4_2022</strain>
        <tissue evidence="9">Muscle</tissue>
    </source>
</reference>
<dbReference type="InterPro" id="IPR032675">
    <property type="entry name" value="LRR_dom_sf"/>
</dbReference>
<dbReference type="Pfam" id="PF13855">
    <property type="entry name" value="LRR_8"/>
    <property type="match status" value="1"/>
</dbReference>
<dbReference type="GO" id="GO:0005886">
    <property type="term" value="C:plasma membrane"/>
    <property type="evidence" value="ECO:0007669"/>
    <property type="project" value="TreeGrafter"/>
</dbReference>
<dbReference type="Proteomes" id="UP001148018">
    <property type="component" value="Unassembled WGS sequence"/>
</dbReference>